<accession>A0A8C4N4C2</accession>
<protein>
    <submittedName>
        <fullName evidence="2">Uncharacterized protein</fullName>
    </submittedName>
</protein>
<dbReference type="Pfam" id="PF10300">
    <property type="entry name" value="Iml2-TPR_39"/>
    <property type="match status" value="1"/>
</dbReference>
<evidence type="ECO:0000313" key="2">
    <source>
        <dbReference type="Ensembl" id="ENSEBUP00000000836.1"/>
    </source>
</evidence>
<dbReference type="Proteomes" id="UP000694388">
    <property type="component" value="Unplaced"/>
</dbReference>
<evidence type="ECO:0000313" key="3">
    <source>
        <dbReference type="Proteomes" id="UP000694388"/>
    </source>
</evidence>
<sequence length="126" mass="14069">MESSNLIIASQTALEKELELCTLAIHHYYSNNYDKAAAILKQSSGLGLYIPVTQATLAVMAAMLQFEPAAMETAIQRLREALDAISRFRRKTGRDIPSEGEILMFIYIVTSKNAMALLLPFILQLY</sequence>
<name>A0A8C4N4C2_EPTBU</name>
<reference evidence="2" key="1">
    <citation type="submission" date="2025-08" db="UniProtKB">
        <authorList>
            <consortium name="Ensembl"/>
        </authorList>
    </citation>
    <scope>IDENTIFICATION</scope>
</reference>
<evidence type="ECO:0000256" key="1">
    <source>
        <dbReference type="ARBA" id="ARBA00022803"/>
    </source>
</evidence>
<keyword evidence="1" id="KW-0802">TPR repeat</keyword>
<dbReference type="InterPro" id="IPR019412">
    <property type="entry name" value="IML2/TPR_39"/>
</dbReference>
<proteinExistence type="predicted"/>
<dbReference type="Ensembl" id="ENSEBUT00000001142.1">
    <property type="protein sequence ID" value="ENSEBUP00000000836.1"/>
    <property type="gene ID" value="ENSEBUG00000000864.1"/>
</dbReference>
<organism evidence="2 3">
    <name type="scientific">Eptatretus burgeri</name>
    <name type="common">Inshore hagfish</name>
    <dbReference type="NCBI Taxonomy" id="7764"/>
    <lineage>
        <taxon>Eukaryota</taxon>
        <taxon>Metazoa</taxon>
        <taxon>Chordata</taxon>
        <taxon>Craniata</taxon>
        <taxon>Vertebrata</taxon>
        <taxon>Cyclostomata</taxon>
        <taxon>Myxini</taxon>
        <taxon>Myxiniformes</taxon>
        <taxon>Myxinidae</taxon>
        <taxon>Eptatretinae</taxon>
        <taxon>Eptatretus</taxon>
    </lineage>
</organism>
<dbReference type="AlphaFoldDB" id="A0A8C4N4C2"/>
<keyword evidence="3" id="KW-1185">Reference proteome</keyword>
<dbReference type="PANTHER" id="PTHR31859:SF9">
    <property type="entry name" value="TETRATRICOPEPTIDE REPEAT PROTEIN 39B"/>
    <property type="match status" value="1"/>
</dbReference>
<reference evidence="2" key="2">
    <citation type="submission" date="2025-09" db="UniProtKB">
        <authorList>
            <consortium name="Ensembl"/>
        </authorList>
    </citation>
    <scope>IDENTIFICATION</scope>
</reference>
<dbReference type="PANTHER" id="PTHR31859">
    <property type="entry name" value="TETRATRICOPEPTIDE REPEAT PROTEIN 39 FAMILY MEMBER"/>
    <property type="match status" value="1"/>
</dbReference>